<name>E1SSM9_FERBD</name>
<evidence type="ECO:0000313" key="2">
    <source>
        <dbReference type="EMBL" id="ADN76058.1"/>
    </source>
</evidence>
<dbReference type="RefSeq" id="WP_013345364.1">
    <property type="nucleotide sequence ID" value="NC_014541.1"/>
</dbReference>
<dbReference type="eggNOG" id="ENOG502ZRRP">
    <property type="taxonomic scope" value="Bacteria"/>
</dbReference>
<sequence length="477" mass="53118">MKRIALTALLTLALPAQAATLWAESQTECGQYEGRQACREAAEQAVLASLSKQIFVQVESRGDSFQNSDGVSLFTLQSRTHSNLPLIGVSQQCDYHQDSQLVSCSGSLNPDEVLPNYAQRIDLLNRELHQGVARLKSQLGEGQYQQLLELLTLQQQLEQFRLVHDFLAPQPVQLPSLGEHRALLQTQLAQYNDALPTLALASERIVADLKPYQGILVRPPLYPHSQQVTEFGQRIANQLQQGLANQLATSRDNARYLLTGNYQPNGQGIDLLYSLVELNSGEVQHTQLVTLRPQAYQGLSIEPASPDFERLLYAGYVEPSALTVDLQTNKGSRALGFAQGETVQLMVKLNRSGYFYVLGHTGEQQGFSYLLELNDETGPHRFQHYIGPEQANKWVLLGEFEVEPPFGYEMLQVIASNHPLDQALPATRYDPKTGYHRVGASREQAVGQTRGLKRITQQQDRVLTAEAVLSFTSTPRL</sequence>
<dbReference type="EMBL" id="CP002209">
    <property type="protein sequence ID" value="ADN76058.1"/>
    <property type="molecule type" value="Genomic_DNA"/>
</dbReference>
<dbReference type="Proteomes" id="UP000006683">
    <property type="component" value="Chromosome"/>
</dbReference>
<dbReference type="AlphaFoldDB" id="E1SSM9"/>
<organism evidence="2 3">
    <name type="scientific">Ferrimonas balearica (strain DSM 9799 / CCM 4581 / KCTC 23876 / PAT)</name>
    <dbReference type="NCBI Taxonomy" id="550540"/>
    <lineage>
        <taxon>Bacteria</taxon>
        <taxon>Pseudomonadati</taxon>
        <taxon>Pseudomonadota</taxon>
        <taxon>Gammaproteobacteria</taxon>
        <taxon>Alteromonadales</taxon>
        <taxon>Ferrimonadaceae</taxon>
        <taxon>Ferrimonas</taxon>
    </lineage>
</organism>
<evidence type="ECO:0000313" key="3">
    <source>
        <dbReference type="Proteomes" id="UP000006683"/>
    </source>
</evidence>
<keyword evidence="3" id="KW-1185">Reference proteome</keyword>
<dbReference type="GeneID" id="67182060"/>
<gene>
    <name evidence="2" type="ordered locus">Fbal_1855</name>
</gene>
<dbReference type="KEGG" id="fbl:Fbal_1855"/>
<reference evidence="2 3" key="1">
    <citation type="journal article" date="2010" name="Stand. Genomic Sci.">
        <title>Complete genome sequence of Ferrimonas balearica type strain (PAT).</title>
        <authorList>
            <person name="Nolan M."/>
            <person name="Sikorski J."/>
            <person name="Davenport K."/>
            <person name="Lucas S."/>
            <person name="Glavina Del Rio T."/>
            <person name="Tice H."/>
            <person name="Cheng J."/>
            <person name="Goodwin L."/>
            <person name="Pitluck S."/>
            <person name="Liolios K."/>
            <person name="Ivanova N."/>
            <person name="Mavromatis K."/>
            <person name="Ovchinnikova G."/>
            <person name="Pati A."/>
            <person name="Chen A."/>
            <person name="Palaniappan K."/>
            <person name="Land M."/>
            <person name="Hauser L."/>
            <person name="Chang Y."/>
            <person name="Jeffries C."/>
            <person name="Tapia R."/>
            <person name="Brettin T."/>
            <person name="Detter J."/>
            <person name="Han C."/>
            <person name="Yasawong M."/>
            <person name="Rohde M."/>
            <person name="Tindall B."/>
            <person name="Goker M."/>
            <person name="Woyke T."/>
            <person name="Bristow J."/>
            <person name="Eisen J."/>
            <person name="Markowitz V."/>
            <person name="Hugenholtz P."/>
            <person name="Kyrpides N."/>
            <person name="Klenk H."/>
            <person name="Lapidus A."/>
        </authorList>
    </citation>
    <scope>NUCLEOTIDE SEQUENCE [LARGE SCALE GENOMIC DNA]</scope>
    <source>
        <strain evidence="3">DSM 9799 / CCM 4581 / KCTC 23876 / PAT</strain>
    </source>
</reference>
<evidence type="ECO:0000256" key="1">
    <source>
        <dbReference type="SAM" id="SignalP"/>
    </source>
</evidence>
<protein>
    <submittedName>
        <fullName evidence="2">Uncharacterized protein</fullName>
    </submittedName>
</protein>
<dbReference type="OrthoDB" id="6395784at2"/>
<feature type="signal peptide" evidence="1">
    <location>
        <begin position="1"/>
        <end position="18"/>
    </location>
</feature>
<keyword evidence="1" id="KW-0732">Signal</keyword>
<proteinExistence type="predicted"/>
<dbReference type="HOGENOM" id="CLU_593026_0_0_6"/>
<feature type="chain" id="PRO_5003151411" evidence="1">
    <location>
        <begin position="19"/>
        <end position="477"/>
    </location>
</feature>
<accession>E1SSM9</accession>
<dbReference type="STRING" id="550540.Fbal_1855"/>